<name>A0AAV8XWQ5_9CUCU</name>
<comment type="caution">
    <text evidence="2">The sequence shown here is derived from an EMBL/GenBank/DDBJ whole genome shotgun (WGS) entry which is preliminary data.</text>
</comment>
<evidence type="ECO:0000256" key="1">
    <source>
        <dbReference type="ARBA" id="ARBA00023235"/>
    </source>
</evidence>
<protein>
    <submittedName>
        <fullName evidence="2">Uncharacterized protein</fullName>
    </submittedName>
</protein>
<dbReference type="AlphaFoldDB" id="A0AAV8XWQ5"/>
<dbReference type="InterPro" id="IPR020094">
    <property type="entry name" value="TruA/RsuA/RluB/E/F_N"/>
</dbReference>
<dbReference type="GO" id="GO:0009982">
    <property type="term" value="F:pseudouridine synthase activity"/>
    <property type="evidence" value="ECO:0007669"/>
    <property type="project" value="InterPro"/>
</dbReference>
<dbReference type="GO" id="GO:0005634">
    <property type="term" value="C:nucleus"/>
    <property type="evidence" value="ECO:0007669"/>
    <property type="project" value="TreeGrafter"/>
</dbReference>
<dbReference type="EMBL" id="JANEYF010002731">
    <property type="protein sequence ID" value="KAJ8942907.1"/>
    <property type="molecule type" value="Genomic_DNA"/>
</dbReference>
<sequence length="71" mass="8097">MKSVSAARQIVSMKLAENIDIAKINAELPDVIRVFAYKRVTKGFNSKSQCDSRTYIYMLPTICFAEHNQEI</sequence>
<dbReference type="GO" id="GO:1990481">
    <property type="term" value="P:mRNA pseudouridine synthesis"/>
    <property type="evidence" value="ECO:0007669"/>
    <property type="project" value="TreeGrafter"/>
</dbReference>
<dbReference type="GO" id="GO:0003723">
    <property type="term" value="F:RNA binding"/>
    <property type="evidence" value="ECO:0007669"/>
    <property type="project" value="InterPro"/>
</dbReference>
<evidence type="ECO:0000313" key="2">
    <source>
        <dbReference type="EMBL" id="KAJ8942907.1"/>
    </source>
</evidence>
<keyword evidence="3" id="KW-1185">Reference proteome</keyword>
<keyword evidence="1" id="KW-0413">Isomerase</keyword>
<proteinExistence type="predicted"/>
<dbReference type="Gene3D" id="3.30.70.580">
    <property type="entry name" value="Pseudouridine synthase I, catalytic domain, N-terminal subdomain"/>
    <property type="match status" value="1"/>
</dbReference>
<dbReference type="Proteomes" id="UP001162156">
    <property type="component" value="Unassembled WGS sequence"/>
</dbReference>
<organism evidence="2 3">
    <name type="scientific">Rhamnusium bicolor</name>
    <dbReference type="NCBI Taxonomy" id="1586634"/>
    <lineage>
        <taxon>Eukaryota</taxon>
        <taxon>Metazoa</taxon>
        <taxon>Ecdysozoa</taxon>
        <taxon>Arthropoda</taxon>
        <taxon>Hexapoda</taxon>
        <taxon>Insecta</taxon>
        <taxon>Pterygota</taxon>
        <taxon>Neoptera</taxon>
        <taxon>Endopterygota</taxon>
        <taxon>Coleoptera</taxon>
        <taxon>Polyphaga</taxon>
        <taxon>Cucujiformia</taxon>
        <taxon>Chrysomeloidea</taxon>
        <taxon>Cerambycidae</taxon>
        <taxon>Lepturinae</taxon>
        <taxon>Rhagiini</taxon>
        <taxon>Rhamnusium</taxon>
    </lineage>
</organism>
<dbReference type="InterPro" id="IPR001406">
    <property type="entry name" value="PsdUridine_synth_TruA"/>
</dbReference>
<dbReference type="PANTHER" id="PTHR11142">
    <property type="entry name" value="PSEUDOURIDYLATE SYNTHASE"/>
    <property type="match status" value="1"/>
</dbReference>
<dbReference type="PANTHER" id="PTHR11142:SF4">
    <property type="entry name" value="PSEUDOURIDYLATE SYNTHASE 1 HOMOLOG"/>
    <property type="match status" value="1"/>
</dbReference>
<evidence type="ECO:0000313" key="3">
    <source>
        <dbReference type="Proteomes" id="UP001162156"/>
    </source>
</evidence>
<gene>
    <name evidence="2" type="ORF">NQ314_009882</name>
</gene>
<dbReference type="InterPro" id="IPR020103">
    <property type="entry name" value="PsdUridine_synth_cat_dom_sf"/>
</dbReference>
<accession>A0AAV8XWQ5</accession>
<dbReference type="SUPFAM" id="SSF55120">
    <property type="entry name" value="Pseudouridine synthase"/>
    <property type="match status" value="1"/>
</dbReference>
<reference evidence="2" key="1">
    <citation type="journal article" date="2023" name="Insect Mol. Biol.">
        <title>Genome sequencing provides insights into the evolution of gene families encoding plant cell wall-degrading enzymes in longhorned beetles.</title>
        <authorList>
            <person name="Shin N.R."/>
            <person name="Okamura Y."/>
            <person name="Kirsch R."/>
            <person name="Pauchet Y."/>
        </authorList>
    </citation>
    <scope>NUCLEOTIDE SEQUENCE</scope>
    <source>
        <strain evidence="2">RBIC_L_NR</strain>
    </source>
</reference>
<dbReference type="GO" id="GO:0031119">
    <property type="term" value="P:tRNA pseudouridine synthesis"/>
    <property type="evidence" value="ECO:0007669"/>
    <property type="project" value="TreeGrafter"/>
</dbReference>